<dbReference type="EMBL" id="KV426122">
    <property type="protein sequence ID" value="KZV87567.1"/>
    <property type="molecule type" value="Genomic_DNA"/>
</dbReference>
<name>A0A165ESA3_EXIGL</name>
<accession>A0A165ESA3</accession>
<evidence type="ECO:0000313" key="2">
    <source>
        <dbReference type="Proteomes" id="UP000077266"/>
    </source>
</evidence>
<protein>
    <submittedName>
        <fullName evidence="1">Uncharacterized protein</fullName>
    </submittedName>
</protein>
<dbReference type="AlphaFoldDB" id="A0A165ESA3"/>
<reference evidence="1 2" key="1">
    <citation type="journal article" date="2016" name="Mol. Biol. Evol.">
        <title>Comparative Genomics of Early-Diverging Mushroom-Forming Fungi Provides Insights into the Origins of Lignocellulose Decay Capabilities.</title>
        <authorList>
            <person name="Nagy L.G."/>
            <person name="Riley R."/>
            <person name="Tritt A."/>
            <person name="Adam C."/>
            <person name="Daum C."/>
            <person name="Floudas D."/>
            <person name="Sun H."/>
            <person name="Yadav J.S."/>
            <person name="Pangilinan J."/>
            <person name="Larsson K.H."/>
            <person name="Matsuura K."/>
            <person name="Barry K."/>
            <person name="Labutti K."/>
            <person name="Kuo R."/>
            <person name="Ohm R.A."/>
            <person name="Bhattacharya S.S."/>
            <person name="Shirouzu T."/>
            <person name="Yoshinaga Y."/>
            <person name="Martin F.M."/>
            <person name="Grigoriev I.V."/>
            <person name="Hibbett D.S."/>
        </authorList>
    </citation>
    <scope>NUCLEOTIDE SEQUENCE [LARGE SCALE GENOMIC DNA]</scope>
    <source>
        <strain evidence="1 2">HHB12029</strain>
    </source>
</reference>
<dbReference type="Proteomes" id="UP000077266">
    <property type="component" value="Unassembled WGS sequence"/>
</dbReference>
<dbReference type="InParanoid" id="A0A165ESA3"/>
<organism evidence="1 2">
    <name type="scientific">Exidia glandulosa HHB12029</name>
    <dbReference type="NCBI Taxonomy" id="1314781"/>
    <lineage>
        <taxon>Eukaryota</taxon>
        <taxon>Fungi</taxon>
        <taxon>Dikarya</taxon>
        <taxon>Basidiomycota</taxon>
        <taxon>Agaricomycotina</taxon>
        <taxon>Agaricomycetes</taxon>
        <taxon>Auriculariales</taxon>
        <taxon>Exidiaceae</taxon>
        <taxon>Exidia</taxon>
    </lineage>
</organism>
<sequence>MIALASARRPAAPSGPQSPLQKIMIVYSHGDPYWCGPPEFVKELQDDLDDILAVS</sequence>
<gene>
    <name evidence="1" type="ORF">EXIGLDRAFT_723641</name>
</gene>
<proteinExistence type="predicted"/>
<evidence type="ECO:0000313" key="1">
    <source>
        <dbReference type="EMBL" id="KZV87567.1"/>
    </source>
</evidence>
<keyword evidence="2" id="KW-1185">Reference proteome</keyword>